<dbReference type="InterPro" id="IPR027417">
    <property type="entry name" value="P-loop_NTPase"/>
</dbReference>
<proteinExistence type="predicted"/>
<dbReference type="PANTHER" id="PTHR18867">
    <property type="entry name" value="RAD50"/>
    <property type="match status" value="1"/>
</dbReference>
<dbReference type="PANTHER" id="PTHR18867:SF12">
    <property type="entry name" value="DNA REPAIR PROTEIN RAD50"/>
    <property type="match status" value="1"/>
</dbReference>
<dbReference type="GO" id="GO:0000794">
    <property type="term" value="C:condensed nuclear chromosome"/>
    <property type="evidence" value="ECO:0007669"/>
    <property type="project" value="TreeGrafter"/>
</dbReference>
<gene>
    <name evidence="3" type="ORF">TCEB3V08_LOCUS1999</name>
</gene>
<evidence type="ECO:0000256" key="2">
    <source>
        <dbReference type="SAM" id="MobiDB-lite"/>
    </source>
</evidence>
<dbReference type="GO" id="GO:0000722">
    <property type="term" value="P:telomere maintenance via recombination"/>
    <property type="evidence" value="ECO:0007669"/>
    <property type="project" value="TreeGrafter"/>
</dbReference>
<dbReference type="GO" id="GO:0051880">
    <property type="term" value="F:G-quadruplex DNA binding"/>
    <property type="evidence" value="ECO:0007669"/>
    <property type="project" value="TreeGrafter"/>
</dbReference>
<keyword evidence="1" id="KW-0175">Coiled coil</keyword>
<dbReference type="EMBL" id="OC316866">
    <property type="protein sequence ID" value="CAD7394054.1"/>
    <property type="molecule type" value="Genomic_DNA"/>
</dbReference>
<feature type="coiled-coil region" evidence="1">
    <location>
        <begin position="386"/>
        <end position="432"/>
    </location>
</feature>
<dbReference type="Gene3D" id="3.40.50.300">
    <property type="entry name" value="P-loop containing nucleotide triphosphate hydrolases"/>
    <property type="match status" value="1"/>
</dbReference>
<dbReference type="AlphaFoldDB" id="A0A7R9CE16"/>
<evidence type="ECO:0000313" key="3">
    <source>
        <dbReference type="EMBL" id="CAD7394054.1"/>
    </source>
</evidence>
<feature type="region of interest" description="Disordered" evidence="2">
    <location>
        <begin position="718"/>
        <end position="741"/>
    </location>
</feature>
<protein>
    <submittedName>
        <fullName evidence="3">Uncharacterized protein</fullName>
    </submittedName>
</protein>
<dbReference type="GO" id="GO:0043047">
    <property type="term" value="F:single-stranded telomeric DNA binding"/>
    <property type="evidence" value="ECO:0007669"/>
    <property type="project" value="TreeGrafter"/>
</dbReference>
<dbReference type="SUPFAM" id="SSF52540">
    <property type="entry name" value="P-loop containing nucleoside triphosphate hydrolases"/>
    <property type="match status" value="1"/>
</dbReference>
<dbReference type="GO" id="GO:0030870">
    <property type="term" value="C:Mre11 complex"/>
    <property type="evidence" value="ECO:0007669"/>
    <property type="project" value="TreeGrafter"/>
</dbReference>
<dbReference type="GO" id="GO:0003691">
    <property type="term" value="F:double-stranded telomeric DNA binding"/>
    <property type="evidence" value="ECO:0007669"/>
    <property type="project" value="TreeGrafter"/>
</dbReference>
<accession>A0A7R9CE16</accession>
<dbReference type="Pfam" id="PF13558">
    <property type="entry name" value="SbcC_Walker_B"/>
    <property type="match status" value="1"/>
</dbReference>
<dbReference type="GO" id="GO:0006302">
    <property type="term" value="P:double-strand break repair"/>
    <property type="evidence" value="ECO:0007669"/>
    <property type="project" value="TreeGrafter"/>
</dbReference>
<sequence>MEVKKWDVFKAMEEIVASWRAIRPAVIANCFRHAHFALLVNEEAAVCMLPAAASAEDPDDTSGHQFPARSLHGTAAWLSNSTFVCPPTFTRPCDEEMWQRLFPDCTSPAMKRGEEGMEEELEDIPTMKDVLKAGDVYSKALKHQGASKELWCHFYNVKNFLEITVAKKKQASIIDFFKKKIGPAQNLQDVMEEQKHVRQELNATSKELEDTRCSFNSSKDEIHKLREKKNKLDNNQLKIKGELQARQQLEKKKVECEKEVKSLSMDITDLTEKLQPANKQLEIAVSEKRELQAANRTKIDNKRTEVTNCQKKVDDIIKLQTSIESYEKRGVAQNLEAVKESIQSLETDKKNLDMQKQQVGEEIDKVKTYLATQKIKERELGDNLKLREKRKEEKDLNLEIAALSEQIHRKNVKEIVKERKELVIEEQDLQKEHSQPTMLAANWPGLLGLSLTSLLSAPDLVSAGVQLNLHQVARIPGTPLDDEKAFAEGSQKQLQNKVDELNTELEGDIYKNANKDYMETSIKITVLEYSAKDLFTYAKAMDWAVTHFHSERMKIINTIIRTLWRQIYCGSDIDYIEIKTSSDKQGTTKRRNYNYRVVQVKGGVEIDMRGRCSGGQKILASLLIRLALAETFSAKCAFFALDEPTANLDRENINSFACALKEVVKARNARGNFQLLIITHDHQFLETLHSLDLLEDYFDVSRDARKIELEEVNPHLRGGRVENRLGKPTPSSPDRDSNLDLPVLSSRAKHDKREVLLHVPHSILMSSDRMKPRSWDWSVTIDFL</sequence>
<organism evidence="3">
    <name type="scientific">Timema cristinae</name>
    <name type="common">Walking stick</name>
    <dbReference type="NCBI Taxonomy" id="61476"/>
    <lineage>
        <taxon>Eukaryota</taxon>
        <taxon>Metazoa</taxon>
        <taxon>Ecdysozoa</taxon>
        <taxon>Arthropoda</taxon>
        <taxon>Hexapoda</taxon>
        <taxon>Insecta</taxon>
        <taxon>Pterygota</taxon>
        <taxon>Neoptera</taxon>
        <taxon>Polyneoptera</taxon>
        <taxon>Phasmatodea</taxon>
        <taxon>Timematodea</taxon>
        <taxon>Timematoidea</taxon>
        <taxon>Timematidae</taxon>
        <taxon>Timema</taxon>
    </lineage>
</organism>
<name>A0A7R9CE16_TIMCR</name>
<feature type="coiled-coil region" evidence="1">
    <location>
        <begin position="184"/>
        <end position="273"/>
    </location>
</feature>
<dbReference type="GO" id="GO:0070192">
    <property type="term" value="P:chromosome organization involved in meiotic cell cycle"/>
    <property type="evidence" value="ECO:0007669"/>
    <property type="project" value="TreeGrafter"/>
</dbReference>
<feature type="coiled-coil region" evidence="1">
    <location>
        <begin position="328"/>
        <end position="362"/>
    </location>
</feature>
<evidence type="ECO:0000256" key="1">
    <source>
        <dbReference type="SAM" id="Coils"/>
    </source>
</evidence>
<dbReference type="GO" id="GO:0007004">
    <property type="term" value="P:telomere maintenance via telomerase"/>
    <property type="evidence" value="ECO:0007669"/>
    <property type="project" value="TreeGrafter"/>
</dbReference>
<reference evidence="3" key="1">
    <citation type="submission" date="2020-11" db="EMBL/GenBank/DDBJ databases">
        <authorList>
            <person name="Tran Van P."/>
        </authorList>
    </citation>
    <scope>NUCLEOTIDE SEQUENCE</scope>
</reference>